<protein>
    <submittedName>
        <fullName evidence="1">Uncharacterized protein</fullName>
    </submittedName>
</protein>
<comment type="caution">
    <text evidence="1">The sequence shown here is derived from an EMBL/GenBank/DDBJ whole genome shotgun (WGS) entry which is preliminary data.</text>
</comment>
<reference evidence="1 2" key="1">
    <citation type="submission" date="2016-10" db="EMBL/GenBank/DDBJ databases">
        <title>Draft Genome sequence of Roseomonas sp. strain M3.</title>
        <authorList>
            <person name="Subhash Y."/>
            <person name="Lee S."/>
        </authorList>
    </citation>
    <scope>NUCLEOTIDE SEQUENCE [LARGE SCALE GENOMIC DNA]</scope>
    <source>
        <strain evidence="1 2">M3</strain>
    </source>
</reference>
<gene>
    <name evidence="1" type="ORF">BKE38_29190</name>
</gene>
<dbReference type="EMBL" id="MLCO01000508">
    <property type="protein sequence ID" value="ONG42662.1"/>
    <property type="molecule type" value="Genomic_DNA"/>
</dbReference>
<evidence type="ECO:0000313" key="2">
    <source>
        <dbReference type="Proteomes" id="UP000188879"/>
    </source>
</evidence>
<sequence>PGKLSGAVAPLLPWLELDPAGQACLRGAADAAEGVARLERQGRAADAARLAAYALPKREAVWWACMAARATPPRALAPLEAEALQAAESWVRRADEAVRHRCMALAMESGCRGPEAWAAVAAFWSGRSIAPPGATPVAPAAHLTGVAVTGALALAAVRGDAARAAARYERFLSALRDIAAGGAGRLSVEEPAWS</sequence>
<dbReference type="Proteomes" id="UP000188879">
    <property type="component" value="Unassembled WGS sequence"/>
</dbReference>
<evidence type="ECO:0000313" key="1">
    <source>
        <dbReference type="EMBL" id="ONG42662.1"/>
    </source>
</evidence>
<dbReference type="RefSeq" id="WP_076960656.1">
    <property type="nucleotide sequence ID" value="NZ_MLCO01000508.1"/>
</dbReference>
<dbReference type="Pfam" id="PF22011">
    <property type="entry name" value="DUF6931"/>
    <property type="match status" value="1"/>
</dbReference>
<name>A0A1V2GU29_9PROT</name>
<proteinExistence type="predicted"/>
<feature type="non-terminal residue" evidence="1">
    <location>
        <position position="1"/>
    </location>
</feature>
<dbReference type="InterPro" id="IPR053855">
    <property type="entry name" value="DUF6931"/>
</dbReference>
<keyword evidence="2" id="KW-1185">Reference proteome</keyword>
<organism evidence="1 2">
    <name type="scientific">Teichococcus deserti</name>
    <dbReference type="NCBI Taxonomy" id="1817963"/>
    <lineage>
        <taxon>Bacteria</taxon>
        <taxon>Pseudomonadati</taxon>
        <taxon>Pseudomonadota</taxon>
        <taxon>Alphaproteobacteria</taxon>
        <taxon>Acetobacterales</taxon>
        <taxon>Roseomonadaceae</taxon>
        <taxon>Roseomonas</taxon>
    </lineage>
</organism>
<accession>A0A1V2GU29</accession>
<dbReference type="AlphaFoldDB" id="A0A1V2GU29"/>